<evidence type="ECO:0000256" key="1">
    <source>
        <dbReference type="SAM" id="Phobius"/>
    </source>
</evidence>
<keyword evidence="3" id="KW-1185">Reference proteome</keyword>
<dbReference type="EMBL" id="GL983306">
    <property type="protein sequence ID" value="EGR33820.1"/>
    <property type="molecule type" value="Genomic_DNA"/>
</dbReference>
<sequence length="97" mass="11378">MVRPRMILTKLKETKAKNSQLNQNLHDYDDKFQRTSAKLFIVIGLIIAGTFYSQASILNFFQTQTQQQIDEKNLQNKQKSIEEGQLLLKKHLNKEKK</sequence>
<dbReference type="InParanoid" id="G0QLT9"/>
<dbReference type="eggNOG" id="ENOG502R31Z">
    <property type="taxonomic scope" value="Eukaryota"/>
</dbReference>
<keyword evidence="1" id="KW-1133">Transmembrane helix</keyword>
<keyword evidence="1" id="KW-0812">Transmembrane</keyword>
<gene>
    <name evidence="2" type="ORF">IMG5_036360</name>
</gene>
<name>G0QLT9_ICHMU</name>
<dbReference type="AlphaFoldDB" id="G0QLT9"/>
<evidence type="ECO:0000313" key="3">
    <source>
        <dbReference type="Proteomes" id="UP000008983"/>
    </source>
</evidence>
<keyword evidence="1" id="KW-0472">Membrane</keyword>
<accession>G0QLT9</accession>
<reference evidence="2 3" key="1">
    <citation type="submission" date="2011-07" db="EMBL/GenBank/DDBJ databases">
        <authorList>
            <person name="Coyne R."/>
            <person name="Brami D."/>
            <person name="Johnson J."/>
            <person name="Hostetler J."/>
            <person name="Hannick L."/>
            <person name="Clark T."/>
            <person name="Cassidy-Hanley D."/>
            <person name="Inman J."/>
        </authorList>
    </citation>
    <scope>NUCLEOTIDE SEQUENCE [LARGE SCALE GENOMIC DNA]</scope>
    <source>
        <strain evidence="2 3">G5</strain>
    </source>
</reference>
<feature type="transmembrane region" description="Helical" evidence="1">
    <location>
        <begin position="39"/>
        <end position="61"/>
    </location>
</feature>
<proteinExistence type="predicted"/>
<organism evidence="2 3">
    <name type="scientific">Ichthyophthirius multifiliis</name>
    <name type="common">White spot disease agent</name>
    <name type="synonym">Ich</name>
    <dbReference type="NCBI Taxonomy" id="5932"/>
    <lineage>
        <taxon>Eukaryota</taxon>
        <taxon>Sar</taxon>
        <taxon>Alveolata</taxon>
        <taxon>Ciliophora</taxon>
        <taxon>Intramacronucleata</taxon>
        <taxon>Oligohymenophorea</taxon>
        <taxon>Hymenostomatida</taxon>
        <taxon>Ophryoglenina</taxon>
        <taxon>Ichthyophthirius</taxon>
    </lineage>
</organism>
<dbReference type="OMA" id="KGANNMF"/>
<dbReference type="GeneID" id="14910005"/>
<dbReference type="RefSeq" id="XP_004039044.1">
    <property type="nucleotide sequence ID" value="XM_004038996.1"/>
</dbReference>
<protein>
    <submittedName>
        <fullName evidence="2">Uncharacterized protein</fullName>
    </submittedName>
</protein>
<evidence type="ECO:0000313" key="2">
    <source>
        <dbReference type="EMBL" id="EGR33820.1"/>
    </source>
</evidence>
<dbReference type="Proteomes" id="UP000008983">
    <property type="component" value="Unassembled WGS sequence"/>
</dbReference>